<gene>
    <name evidence="2" type="ordered locus">Minf_0866</name>
</gene>
<evidence type="ECO:0000313" key="2">
    <source>
        <dbReference type="EMBL" id="ACD82921.1"/>
    </source>
</evidence>
<evidence type="ECO:0000256" key="1">
    <source>
        <dbReference type="SAM" id="Coils"/>
    </source>
</evidence>
<dbReference type="KEGG" id="min:Minf_0866"/>
<proteinExistence type="predicted"/>
<keyword evidence="1" id="KW-0175">Coiled coil</keyword>
<evidence type="ECO:0000313" key="3">
    <source>
        <dbReference type="Proteomes" id="UP000009149"/>
    </source>
</evidence>
<dbReference type="Gene3D" id="1.10.287.950">
    <property type="entry name" value="Methyl-accepting chemotaxis protein"/>
    <property type="match status" value="1"/>
</dbReference>
<name>B3E1C5_METI4</name>
<organism evidence="2 3">
    <name type="scientific">Methylacidiphilum infernorum (isolate V4)</name>
    <name type="common">Methylokorus infernorum (strain V4)</name>
    <dbReference type="NCBI Taxonomy" id="481448"/>
    <lineage>
        <taxon>Bacteria</taxon>
        <taxon>Pseudomonadati</taxon>
        <taxon>Verrucomicrobiota</taxon>
        <taxon>Methylacidiphilae</taxon>
        <taxon>Methylacidiphilales</taxon>
        <taxon>Methylacidiphilaceae</taxon>
        <taxon>Methylacidiphilum (ex Ratnadevi et al. 2023)</taxon>
    </lineage>
</organism>
<evidence type="ECO:0008006" key="4">
    <source>
        <dbReference type="Google" id="ProtNLM"/>
    </source>
</evidence>
<dbReference type="HOGENOM" id="CLU_1852868_0_0_0"/>
<dbReference type="RefSeq" id="WP_012463203.1">
    <property type="nucleotide sequence ID" value="NC_010794.1"/>
</dbReference>
<sequence>MEEKLEETLRKLAAGQERLENKTEILAAAVEELSAKTERRFEDMASAVRELTRAVGELAERQANTDRMIGELTRVVRELSEHAARTDMRLERIEKRLEDIHLVATLISIDQRAGNSKLDLVVETIDDLISLSSCSRLS</sequence>
<dbReference type="AlphaFoldDB" id="B3E1C5"/>
<dbReference type="Proteomes" id="UP000009149">
    <property type="component" value="Chromosome"/>
</dbReference>
<feature type="coiled-coil region" evidence="1">
    <location>
        <begin position="2"/>
        <end position="36"/>
    </location>
</feature>
<accession>B3E1C5</accession>
<reference evidence="2 3" key="1">
    <citation type="journal article" date="2008" name="Biol. Direct">
        <title>Complete genome sequence of the extremely acidophilic methanotroph isolate V4, Methylacidiphilum infernorum, a representative of the bacterial phylum Verrucomicrobia.</title>
        <authorList>
            <person name="Hou S."/>
            <person name="Makarova K.S."/>
            <person name="Saw J.H."/>
            <person name="Senin P."/>
            <person name="Ly B.V."/>
            <person name="Zhou Z."/>
            <person name="Ren Y."/>
            <person name="Wang J."/>
            <person name="Galperin M.Y."/>
            <person name="Omelchenko M.V."/>
            <person name="Wolf Y.I."/>
            <person name="Yutin N."/>
            <person name="Koonin E.V."/>
            <person name="Stott M.B."/>
            <person name="Mountain B.W."/>
            <person name="Crowe M.A."/>
            <person name="Smirnova A.V."/>
            <person name="Dunfield P.F."/>
            <person name="Feng L."/>
            <person name="Wang L."/>
            <person name="Alam M."/>
        </authorList>
    </citation>
    <scope>NUCLEOTIDE SEQUENCE [LARGE SCALE GENOMIC DNA]</scope>
    <source>
        <strain evidence="3">Isolate V4</strain>
    </source>
</reference>
<protein>
    <recommendedName>
        <fullName evidence="4">Methyl-accepting chemotaxis protein</fullName>
    </recommendedName>
</protein>
<dbReference type="EMBL" id="CP000975">
    <property type="protein sequence ID" value="ACD82921.1"/>
    <property type="molecule type" value="Genomic_DNA"/>
</dbReference>